<dbReference type="Proteomes" id="UP000190541">
    <property type="component" value="Unassembled WGS sequence"/>
</dbReference>
<dbReference type="InterPro" id="IPR029058">
    <property type="entry name" value="AB_hydrolase_fold"/>
</dbReference>
<evidence type="ECO:0000313" key="5">
    <source>
        <dbReference type="Proteomes" id="UP000190541"/>
    </source>
</evidence>
<dbReference type="SUPFAM" id="SSF53474">
    <property type="entry name" value="alpha/beta-Hydrolases"/>
    <property type="match status" value="1"/>
</dbReference>
<name>A0A1T5B3N8_9SPHI</name>
<dbReference type="GO" id="GO:0008239">
    <property type="term" value="F:dipeptidyl-peptidase activity"/>
    <property type="evidence" value="ECO:0007669"/>
    <property type="project" value="TreeGrafter"/>
</dbReference>
<dbReference type="Gene3D" id="3.40.50.1820">
    <property type="entry name" value="alpha/beta hydrolase"/>
    <property type="match status" value="1"/>
</dbReference>
<dbReference type="GO" id="GO:0008236">
    <property type="term" value="F:serine-type peptidase activity"/>
    <property type="evidence" value="ECO:0007669"/>
    <property type="project" value="InterPro"/>
</dbReference>
<dbReference type="Pfam" id="PF00930">
    <property type="entry name" value="DPPIV_N"/>
    <property type="match status" value="1"/>
</dbReference>
<dbReference type="InterPro" id="IPR001375">
    <property type="entry name" value="Peptidase_S9_cat"/>
</dbReference>
<feature type="domain" description="Dipeptidylpeptidase IV N-terminal" evidence="3">
    <location>
        <begin position="90"/>
        <end position="439"/>
    </location>
</feature>
<accession>A0A1T5B3N8</accession>
<evidence type="ECO:0000313" key="4">
    <source>
        <dbReference type="EMBL" id="SKB41667.1"/>
    </source>
</evidence>
<evidence type="ECO:0000259" key="3">
    <source>
        <dbReference type="Pfam" id="PF00930"/>
    </source>
</evidence>
<dbReference type="PANTHER" id="PTHR11731">
    <property type="entry name" value="PROTEASE FAMILY S9B,C DIPEPTIDYL-PEPTIDASE IV-RELATED"/>
    <property type="match status" value="1"/>
</dbReference>
<dbReference type="Gene3D" id="2.140.10.30">
    <property type="entry name" value="Dipeptidylpeptidase IV, N-terminal domain"/>
    <property type="match status" value="1"/>
</dbReference>
<protein>
    <submittedName>
        <fullName evidence="4">Dipeptidyl-peptidase-4</fullName>
    </submittedName>
</protein>
<dbReference type="Pfam" id="PF00326">
    <property type="entry name" value="Peptidase_S9"/>
    <property type="match status" value="1"/>
</dbReference>
<organism evidence="4 5">
    <name type="scientific">Parapedobacter luteus</name>
    <dbReference type="NCBI Taxonomy" id="623280"/>
    <lineage>
        <taxon>Bacteria</taxon>
        <taxon>Pseudomonadati</taxon>
        <taxon>Bacteroidota</taxon>
        <taxon>Sphingobacteriia</taxon>
        <taxon>Sphingobacteriales</taxon>
        <taxon>Sphingobacteriaceae</taxon>
        <taxon>Parapedobacter</taxon>
    </lineage>
</organism>
<gene>
    <name evidence="4" type="ORF">SAMN05660226_01310</name>
</gene>
<sequence length="731" mass="82473">MMNNSRKTIIRVWYTAFALALCIYQVANAQFGQQIQWSADGNGIIRLEQGEIIEEAVVNPRQQVILASRADLTPVDSAAPLAVRRFALSLDRSHILINTNTKRVWRYDTRGDYWVFNRQDKTLRQLGRSLPPSSLMYAKFSPDGKQVAYVSGHNLYVENVSGSTITPLTQDGTDRIIHGTFDWAYEEEFGCRDGFRWSPDGKKIAFWTIDARTIRNFLMINNTDSAYSYTIPVEYPKVGEAPSGAAIAVVDVASGRTVKMDIPGDPVQHYLPRMEWAANSDELIIQQLNRKQQESNLYLADAANGRCTRIYQESDEAWIDVKGRWNNDDPSGWEWIADGKAFIWVSEKDGWRHLYRIDRQGREQLITPGDYDVIAITRIDEANGYIYFSASPGNATQQYLYRVKLAGGPPDRITPEGQDGTHHYTISPNGKLALHQYSSHAAISRGHVISLPDHRTLAEGHYHELPPDERRAEFFSVTTADGVEMDGWMVKPKAFDPTKKYPVVFYVYGEPAGQTVSDTYGVGTNRLYKGDMAADGYLYISVENRGTPAPKGRAWRKAIYKNIGILNIRDQAMAAKEILKWPFVDSSRVAVWGWSGGGSSTLNLLFQYPEIYQTGIAVAAVGNQLMYDNIYQERYMGVPQEDPAPFVQGSPVTHARNLRGQLLYIHGTGDDNVHYQNAELLLNELIKHNKQFSFMPYPNRSHAINEGEGTTEHLSTLYTNFLKQHCPPGGR</sequence>
<dbReference type="PANTHER" id="PTHR11731:SF193">
    <property type="entry name" value="DIPEPTIDYL PEPTIDASE 9"/>
    <property type="match status" value="1"/>
</dbReference>
<dbReference type="InterPro" id="IPR002469">
    <property type="entry name" value="Peptidase_S9B_N"/>
</dbReference>
<feature type="signal peptide" evidence="1">
    <location>
        <begin position="1"/>
        <end position="29"/>
    </location>
</feature>
<reference evidence="4 5" key="1">
    <citation type="submission" date="2017-02" db="EMBL/GenBank/DDBJ databases">
        <authorList>
            <person name="Peterson S.W."/>
        </authorList>
    </citation>
    <scope>NUCLEOTIDE SEQUENCE [LARGE SCALE GENOMIC DNA]</scope>
    <source>
        <strain evidence="4 5">DSM 22899</strain>
    </source>
</reference>
<dbReference type="InterPro" id="IPR050278">
    <property type="entry name" value="Serine_Prot_S9B/DPPIV"/>
</dbReference>
<feature type="domain" description="Peptidase S9 prolyl oligopeptidase catalytic" evidence="2">
    <location>
        <begin position="532"/>
        <end position="725"/>
    </location>
</feature>
<evidence type="ECO:0000259" key="2">
    <source>
        <dbReference type="Pfam" id="PF00326"/>
    </source>
</evidence>
<feature type="chain" id="PRO_5012843489" evidence="1">
    <location>
        <begin position="30"/>
        <end position="731"/>
    </location>
</feature>
<dbReference type="SUPFAM" id="SSF82171">
    <property type="entry name" value="DPP6 N-terminal domain-like"/>
    <property type="match status" value="1"/>
</dbReference>
<proteinExistence type="predicted"/>
<dbReference type="STRING" id="623280.SAMN05660226_01310"/>
<dbReference type="AlphaFoldDB" id="A0A1T5B3N8"/>
<dbReference type="EMBL" id="FUYS01000002">
    <property type="protein sequence ID" value="SKB41667.1"/>
    <property type="molecule type" value="Genomic_DNA"/>
</dbReference>
<dbReference type="GO" id="GO:0006508">
    <property type="term" value="P:proteolysis"/>
    <property type="evidence" value="ECO:0007669"/>
    <property type="project" value="InterPro"/>
</dbReference>
<keyword evidence="5" id="KW-1185">Reference proteome</keyword>
<dbReference type="RefSeq" id="WP_317043104.1">
    <property type="nucleotide sequence ID" value="NZ_FUYS01000002.1"/>
</dbReference>
<evidence type="ECO:0000256" key="1">
    <source>
        <dbReference type="SAM" id="SignalP"/>
    </source>
</evidence>
<keyword evidence="1" id="KW-0732">Signal</keyword>